<evidence type="ECO:0000256" key="1">
    <source>
        <dbReference type="ARBA" id="ARBA00022676"/>
    </source>
</evidence>
<proteinExistence type="inferred from homology"/>
<keyword evidence="1" id="KW-0328">Glycosyltransferase</keyword>
<dbReference type="PANTHER" id="PTHR34106:SF5">
    <property type="entry name" value="GLYCOSIDASE"/>
    <property type="match status" value="1"/>
</dbReference>
<protein>
    <recommendedName>
        <fullName evidence="6">Glycosidase</fullName>
    </recommendedName>
</protein>
<dbReference type="PANTHER" id="PTHR34106">
    <property type="entry name" value="GLYCOSIDASE"/>
    <property type="match status" value="1"/>
</dbReference>
<comment type="similarity">
    <text evidence="3">Belongs to the glycosyl hydrolase 130 family.</text>
</comment>
<evidence type="ECO:0000313" key="5">
    <source>
        <dbReference type="Proteomes" id="UP000647416"/>
    </source>
</evidence>
<dbReference type="AlphaFoldDB" id="A0A926FEM6"/>
<reference evidence="4" key="1">
    <citation type="submission" date="2020-08" db="EMBL/GenBank/DDBJ databases">
        <title>Genome public.</title>
        <authorList>
            <person name="Liu C."/>
            <person name="Sun Q."/>
        </authorList>
    </citation>
    <scope>NUCLEOTIDE SEQUENCE</scope>
    <source>
        <strain evidence="4">NSJ-50</strain>
    </source>
</reference>
<organism evidence="4 5">
    <name type="scientific">Qingrenia yutianensis</name>
    <dbReference type="NCBI Taxonomy" id="2763676"/>
    <lineage>
        <taxon>Bacteria</taxon>
        <taxon>Bacillati</taxon>
        <taxon>Bacillota</taxon>
        <taxon>Clostridia</taxon>
        <taxon>Eubacteriales</taxon>
        <taxon>Oscillospiraceae</taxon>
        <taxon>Qingrenia</taxon>
    </lineage>
</organism>
<evidence type="ECO:0008006" key="6">
    <source>
        <dbReference type="Google" id="ProtNLM"/>
    </source>
</evidence>
<evidence type="ECO:0000256" key="2">
    <source>
        <dbReference type="ARBA" id="ARBA00022679"/>
    </source>
</evidence>
<dbReference type="Proteomes" id="UP000647416">
    <property type="component" value="Unassembled WGS sequence"/>
</dbReference>
<dbReference type="EMBL" id="JACRTE010000009">
    <property type="protein sequence ID" value="MBC8596845.1"/>
    <property type="molecule type" value="Genomic_DNA"/>
</dbReference>
<dbReference type="InterPro" id="IPR023296">
    <property type="entry name" value="Glyco_hydro_beta-prop_sf"/>
</dbReference>
<dbReference type="Pfam" id="PF04041">
    <property type="entry name" value="Glyco_hydro_130"/>
    <property type="match status" value="1"/>
</dbReference>
<dbReference type="InterPro" id="IPR007184">
    <property type="entry name" value="Mannoside_phosphorylase"/>
</dbReference>
<name>A0A926FEM6_9FIRM</name>
<dbReference type="SUPFAM" id="SSF75005">
    <property type="entry name" value="Arabinanase/levansucrase/invertase"/>
    <property type="match status" value="1"/>
</dbReference>
<keyword evidence="2" id="KW-0808">Transferase</keyword>
<comment type="caution">
    <text evidence="4">The sequence shown here is derived from an EMBL/GenBank/DDBJ whole genome shotgun (WGS) entry which is preliminary data.</text>
</comment>
<gene>
    <name evidence="4" type="ORF">H8706_08190</name>
</gene>
<keyword evidence="5" id="KW-1185">Reference proteome</keyword>
<dbReference type="GO" id="GO:0016757">
    <property type="term" value="F:glycosyltransferase activity"/>
    <property type="evidence" value="ECO:0007669"/>
    <property type="project" value="UniProtKB-KW"/>
</dbReference>
<sequence>MSRKCILTPPEGISWASEMVLNPAIIIDPKTNRTHLLIRTTGPFPEKQTEGKPLPYPIFLAYAYSDDGENFEFDFDTPALAPMLNTELCGLMTLDMRGEKVPAYMNGCIEDPRLFWVEDSLYLTVACRMFPPGPFWEHDDPQQCMPEWAKSDENPFNTQKNPTVTLLYRVNLDFLSKKDYKNAFTYVTNLTSPLYGEDRDVFLFPKKMKIDGEMQYVMIHRPYCPQNYSKSNPEKPSIMISASKDFYSFAENASKRKIIYSPTEDWQEEKVGGSTPPIDMGNGEWLLNYHGKKNDKIGYGQSFMILKEQDNDFPEITYLCPEKWIEGEADFEMPNKAAIPAIFFTDSVKCGDKIIVAYGACDEKACIIELDYNIVVSEARKYPYKAK</sequence>
<dbReference type="Gene3D" id="2.115.10.20">
    <property type="entry name" value="Glycosyl hydrolase domain, family 43"/>
    <property type="match status" value="1"/>
</dbReference>
<evidence type="ECO:0000313" key="4">
    <source>
        <dbReference type="EMBL" id="MBC8596845.1"/>
    </source>
</evidence>
<accession>A0A926FEM6</accession>
<evidence type="ECO:0000256" key="3">
    <source>
        <dbReference type="ARBA" id="ARBA00024356"/>
    </source>
</evidence>